<dbReference type="GO" id="GO:0016757">
    <property type="term" value="F:glycosyltransferase activity"/>
    <property type="evidence" value="ECO:0007669"/>
    <property type="project" value="UniProtKB-KW"/>
</dbReference>
<comment type="similarity">
    <text evidence="1">Belongs to the glycosyltransferase 2 family.</text>
</comment>
<accession>A0A8J6PV90</accession>
<protein>
    <submittedName>
        <fullName evidence="5">Glycosyltransferase family 2 protein</fullName>
    </submittedName>
</protein>
<evidence type="ECO:0000259" key="4">
    <source>
        <dbReference type="Pfam" id="PF00535"/>
    </source>
</evidence>
<evidence type="ECO:0000313" key="5">
    <source>
        <dbReference type="EMBL" id="MBD0823867.1"/>
    </source>
</evidence>
<organism evidence="5 6">
    <name type="scientific">Aestuariibaculum marinum</name>
    <dbReference type="NCBI Taxonomy" id="2683592"/>
    <lineage>
        <taxon>Bacteria</taxon>
        <taxon>Pseudomonadati</taxon>
        <taxon>Bacteroidota</taxon>
        <taxon>Flavobacteriia</taxon>
        <taxon>Flavobacteriales</taxon>
        <taxon>Flavobacteriaceae</taxon>
    </lineage>
</organism>
<dbReference type="AlphaFoldDB" id="A0A8J6PV90"/>
<dbReference type="InterPro" id="IPR001173">
    <property type="entry name" value="Glyco_trans_2-like"/>
</dbReference>
<sequence length="294" mass="33970">MIEDLLIIILNYNSAKESVALYTDLLTQGAGKSKILVVDNNSTKDDQAHLLKHIATSQLRFLDVNKGYASGNRVGIEFAIQNSIPYILLLNPDIRISTESIKALLYTIKSTKDVAVIGPRICYRNNTETIYSDGGLIYLNQGCYTTHRHFKKHIKEVPASKMLLDADYVNGSVFMTRTEVFKEIGFMRDDFFLYFEETEWCMRANKKGYKLGILTEALAYHESSTKGYLYYYYMTRNRLLLSRLYSDYYKVTRKVVWDIIKKELQKSIKQRRIPSCVLRARIKGFIAGNLKKLN</sequence>
<dbReference type="InterPro" id="IPR029044">
    <property type="entry name" value="Nucleotide-diphossugar_trans"/>
</dbReference>
<dbReference type="PANTHER" id="PTHR43179:SF12">
    <property type="entry name" value="GALACTOFURANOSYLTRANSFERASE GLFT2"/>
    <property type="match status" value="1"/>
</dbReference>
<reference evidence="5 6" key="1">
    <citation type="journal article" date="2018" name="J. Microbiol.">
        <title>Aestuariibaculum marinum sp. nov., a marine bacterium isolated from seawater in South Korea.</title>
        <authorList>
            <person name="Choi J."/>
            <person name="Lee D."/>
            <person name="Jang J.H."/>
            <person name="Cha S."/>
            <person name="Seo T."/>
        </authorList>
    </citation>
    <scope>NUCLEOTIDE SEQUENCE [LARGE SCALE GENOMIC DNA]</scope>
    <source>
        <strain evidence="5 6">IP7</strain>
    </source>
</reference>
<gene>
    <name evidence="5" type="ORF">ICJ85_07520</name>
</gene>
<evidence type="ECO:0000256" key="1">
    <source>
        <dbReference type="ARBA" id="ARBA00006739"/>
    </source>
</evidence>
<dbReference type="EMBL" id="JACVXD010000003">
    <property type="protein sequence ID" value="MBD0823867.1"/>
    <property type="molecule type" value="Genomic_DNA"/>
</dbReference>
<keyword evidence="6" id="KW-1185">Reference proteome</keyword>
<dbReference type="Pfam" id="PF00535">
    <property type="entry name" value="Glycos_transf_2"/>
    <property type="match status" value="1"/>
</dbReference>
<evidence type="ECO:0000256" key="3">
    <source>
        <dbReference type="ARBA" id="ARBA00022679"/>
    </source>
</evidence>
<dbReference type="PANTHER" id="PTHR43179">
    <property type="entry name" value="RHAMNOSYLTRANSFERASE WBBL"/>
    <property type="match status" value="1"/>
</dbReference>
<proteinExistence type="inferred from homology"/>
<dbReference type="Gene3D" id="3.90.550.10">
    <property type="entry name" value="Spore Coat Polysaccharide Biosynthesis Protein SpsA, Chain A"/>
    <property type="match status" value="1"/>
</dbReference>
<feature type="domain" description="Glycosyltransferase 2-like" evidence="4">
    <location>
        <begin position="7"/>
        <end position="139"/>
    </location>
</feature>
<dbReference type="Proteomes" id="UP000621516">
    <property type="component" value="Unassembled WGS sequence"/>
</dbReference>
<dbReference type="SUPFAM" id="SSF53448">
    <property type="entry name" value="Nucleotide-diphospho-sugar transferases"/>
    <property type="match status" value="1"/>
</dbReference>
<keyword evidence="3" id="KW-0808">Transferase</keyword>
<name>A0A8J6PV90_9FLAO</name>
<evidence type="ECO:0000256" key="2">
    <source>
        <dbReference type="ARBA" id="ARBA00022676"/>
    </source>
</evidence>
<evidence type="ECO:0000313" key="6">
    <source>
        <dbReference type="Proteomes" id="UP000621516"/>
    </source>
</evidence>
<keyword evidence="2" id="KW-0328">Glycosyltransferase</keyword>
<dbReference type="RefSeq" id="WP_188223183.1">
    <property type="nucleotide sequence ID" value="NZ_JACVXD010000003.1"/>
</dbReference>
<comment type="caution">
    <text evidence="5">The sequence shown here is derived from an EMBL/GenBank/DDBJ whole genome shotgun (WGS) entry which is preliminary data.</text>
</comment>